<dbReference type="InterPro" id="IPR036770">
    <property type="entry name" value="Ankyrin_rpt-contain_sf"/>
</dbReference>
<dbReference type="InterPro" id="IPR017408">
    <property type="entry name" value="Arginine_N-MeTrfase_2"/>
</dbReference>
<feature type="repeat" description="ANK" evidence="9">
    <location>
        <begin position="40"/>
        <end position="72"/>
    </location>
</feature>
<evidence type="ECO:0000256" key="5">
    <source>
        <dbReference type="ARBA" id="ARBA00022679"/>
    </source>
</evidence>
<evidence type="ECO:0000256" key="7">
    <source>
        <dbReference type="ARBA" id="ARBA00023242"/>
    </source>
</evidence>
<keyword evidence="5 8" id="KW-0808">Transferase</keyword>
<keyword evidence="7 8" id="KW-0539">Nucleus</keyword>
<gene>
    <name evidence="11" type="ORF">C1645_815161</name>
</gene>
<accession>A0A397TP33</accession>
<evidence type="ECO:0000256" key="2">
    <source>
        <dbReference type="ARBA" id="ARBA00011245"/>
    </source>
</evidence>
<evidence type="ECO:0000256" key="8">
    <source>
        <dbReference type="PIRNR" id="PIRNR038148"/>
    </source>
</evidence>
<keyword evidence="3 8" id="KW-0963">Cytoplasm</keyword>
<dbReference type="STRING" id="658196.A0A397TP33"/>
<evidence type="ECO:0000256" key="9">
    <source>
        <dbReference type="PROSITE-ProRule" id="PRU00023"/>
    </source>
</evidence>
<feature type="domain" description="RMT2" evidence="10">
    <location>
        <begin position="106"/>
        <end position="327"/>
    </location>
</feature>
<reference evidence="11 12" key="1">
    <citation type="submission" date="2018-06" db="EMBL/GenBank/DDBJ databases">
        <title>Comparative genomics reveals the genomic features of Rhizophagus irregularis, R. cerebriforme, R. diaphanum and Gigaspora rosea, and their symbiotic lifestyle signature.</title>
        <authorList>
            <person name="Morin E."/>
            <person name="San Clemente H."/>
            <person name="Chen E.C.H."/>
            <person name="De La Providencia I."/>
            <person name="Hainaut M."/>
            <person name="Kuo A."/>
            <person name="Kohler A."/>
            <person name="Murat C."/>
            <person name="Tang N."/>
            <person name="Roy S."/>
            <person name="Loubradou J."/>
            <person name="Henrissat B."/>
            <person name="Grigoriev I.V."/>
            <person name="Corradi N."/>
            <person name="Roux C."/>
            <person name="Martin F.M."/>
        </authorList>
    </citation>
    <scope>NUCLEOTIDE SEQUENCE [LARGE SCALE GENOMIC DNA]</scope>
    <source>
        <strain evidence="11 12">DAOM 227022</strain>
    </source>
</reference>
<comment type="subcellular location">
    <subcellularLocation>
        <location evidence="8">Cytoplasm</location>
    </subcellularLocation>
    <subcellularLocation>
        <location evidence="8">Nucleus</location>
    </subcellularLocation>
</comment>
<evidence type="ECO:0000256" key="3">
    <source>
        <dbReference type="ARBA" id="ARBA00022490"/>
    </source>
</evidence>
<dbReference type="InterPro" id="IPR051038">
    <property type="entry name" value="RMT2/GAMT_Mtase"/>
</dbReference>
<evidence type="ECO:0000256" key="1">
    <source>
        <dbReference type="ARBA" id="ARBA00002207"/>
    </source>
</evidence>
<dbReference type="InterPro" id="IPR026480">
    <property type="entry name" value="RMT2_dom"/>
</dbReference>
<dbReference type="PIRSF" id="PIRSF038148">
    <property type="entry name" value="Arginine_N-mtfrase-2"/>
    <property type="match status" value="1"/>
</dbReference>
<dbReference type="Pfam" id="PF12796">
    <property type="entry name" value="Ank_2"/>
    <property type="match status" value="1"/>
</dbReference>
<dbReference type="SUPFAM" id="SSF53335">
    <property type="entry name" value="S-adenosyl-L-methionine-dependent methyltransferases"/>
    <property type="match status" value="1"/>
</dbReference>
<dbReference type="PANTHER" id="PTHR32379:SF1">
    <property type="entry name" value="GUANIDINOACETATE N-METHYLTRANSFERASE"/>
    <property type="match status" value="1"/>
</dbReference>
<dbReference type="SUPFAM" id="SSF48403">
    <property type="entry name" value="Ankyrin repeat"/>
    <property type="match status" value="1"/>
</dbReference>
<evidence type="ECO:0000256" key="4">
    <source>
        <dbReference type="ARBA" id="ARBA00022603"/>
    </source>
</evidence>
<dbReference type="Proteomes" id="UP000265703">
    <property type="component" value="Unassembled WGS sequence"/>
</dbReference>
<comment type="caution">
    <text evidence="11">The sequence shown here is derived from an EMBL/GenBank/DDBJ whole genome shotgun (WGS) entry which is preliminary data.</text>
</comment>
<protein>
    <recommendedName>
        <fullName evidence="8">Arginine N-methyltransferase 2</fullName>
        <ecNumber evidence="8">2.1.1.-</ecNumber>
    </recommendedName>
</protein>
<dbReference type="Gene3D" id="1.25.40.20">
    <property type="entry name" value="Ankyrin repeat-containing domain"/>
    <property type="match status" value="1"/>
</dbReference>
<dbReference type="EMBL" id="QKYT01000042">
    <property type="protein sequence ID" value="RIA96624.1"/>
    <property type="molecule type" value="Genomic_DNA"/>
</dbReference>
<evidence type="ECO:0000256" key="6">
    <source>
        <dbReference type="ARBA" id="ARBA00022691"/>
    </source>
</evidence>
<sequence>MDEIQKDINLRLLDAISLENTSLVEQLLEQGADVWFRDEKGTSPLHFACSNGNLEIVKLLLQYGHAWNVIDNEGSTAGEYAKRKGHNLVYELLLEEGCRTELILEKDERPSNIDYLSQPLKYSQDGTKLLDYENNGVMMGWEKPLMDRHAEIICIREGLDILNVGFGLGLIDTAFQKYKLRSHTIIEAHPDVYKFMMDRDWNNKPGVKIIYGRWQDVLDQLGTYDGIFFDTFGEYYEDLRKFHEALPNLLKFDGIYSFFNGLGATNTFFHDVYCRIAEMHLASVGLQTEYIEIPIDSSNDEIWEGVKRRYWTLDTYRLPKCQLMLEL</sequence>
<dbReference type="GO" id="GO:0019702">
    <property type="term" value="F:protein arginine N5-methyltransferase activity"/>
    <property type="evidence" value="ECO:0007669"/>
    <property type="project" value="TreeGrafter"/>
</dbReference>
<keyword evidence="12" id="KW-1185">Reference proteome</keyword>
<organism evidence="11 12">
    <name type="scientific">Glomus cerebriforme</name>
    <dbReference type="NCBI Taxonomy" id="658196"/>
    <lineage>
        <taxon>Eukaryota</taxon>
        <taxon>Fungi</taxon>
        <taxon>Fungi incertae sedis</taxon>
        <taxon>Mucoromycota</taxon>
        <taxon>Glomeromycotina</taxon>
        <taxon>Glomeromycetes</taxon>
        <taxon>Glomerales</taxon>
        <taxon>Glomeraceae</taxon>
        <taxon>Glomus</taxon>
    </lineage>
</organism>
<evidence type="ECO:0000313" key="12">
    <source>
        <dbReference type="Proteomes" id="UP000265703"/>
    </source>
</evidence>
<comment type="function">
    <text evidence="1 8">S-adenosyl-L-methionine-dependent protein-arginine N-methyltransferase that methylates the delta-nitrogen atom of arginine residues to form N5-methylarginine (type IV) in target proteins. Monomethylates ribosomal protein L12.</text>
</comment>
<dbReference type="PROSITE" id="PS51559">
    <property type="entry name" value="SAM_RMT2"/>
    <property type="match status" value="1"/>
</dbReference>
<dbReference type="InterPro" id="IPR002110">
    <property type="entry name" value="Ankyrin_rpt"/>
</dbReference>
<dbReference type="PROSITE" id="PS50297">
    <property type="entry name" value="ANK_REP_REGION"/>
    <property type="match status" value="1"/>
</dbReference>
<keyword evidence="9" id="KW-0040">ANK repeat</keyword>
<proteinExistence type="inferred from homology"/>
<dbReference type="InterPro" id="IPR029063">
    <property type="entry name" value="SAM-dependent_MTases_sf"/>
</dbReference>
<keyword evidence="6" id="KW-0949">S-adenosyl-L-methionine</keyword>
<dbReference type="FunFam" id="3.40.50.150:FF:000135">
    <property type="entry name" value="Arginine N-methyltransferase 2"/>
    <property type="match status" value="1"/>
</dbReference>
<dbReference type="GO" id="GO:0005737">
    <property type="term" value="C:cytoplasm"/>
    <property type="evidence" value="ECO:0007669"/>
    <property type="project" value="UniProtKB-SubCell"/>
</dbReference>
<dbReference type="GO" id="GO:0005634">
    <property type="term" value="C:nucleus"/>
    <property type="evidence" value="ECO:0007669"/>
    <property type="project" value="UniProtKB-SubCell"/>
</dbReference>
<evidence type="ECO:0000259" key="10">
    <source>
        <dbReference type="PROSITE" id="PS51559"/>
    </source>
</evidence>
<dbReference type="SMART" id="SM00248">
    <property type="entry name" value="ANK"/>
    <property type="match status" value="3"/>
</dbReference>
<comment type="subunit">
    <text evidence="2 8">Monomer.</text>
</comment>
<dbReference type="EC" id="2.1.1.-" evidence="8"/>
<dbReference type="OrthoDB" id="19014at2759"/>
<dbReference type="Gene3D" id="3.40.50.150">
    <property type="entry name" value="Vaccinia Virus protein VP39"/>
    <property type="match status" value="1"/>
</dbReference>
<comment type="similarity">
    <text evidence="8">Belongs to the class I-like SAM-binding methyltransferase superfamily. RMT2 methyltransferase family.</text>
</comment>
<evidence type="ECO:0000313" key="11">
    <source>
        <dbReference type="EMBL" id="RIA96624.1"/>
    </source>
</evidence>
<name>A0A397TP33_9GLOM</name>
<keyword evidence="4 8" id="KW-0489">Methyltransferase</keyword>
<dbReference type="PANTHER" id="PTHR32379">
    <property type="entry name" value="GUANIDINOACETATE N-METHYLTRANSFERASE"/>
    <property type="match status" value="1"/>
</dbReference>
<dbReference type="AlphaFoldDB" id="A0A397TP33"/>
<dbReference type="PROSITE" id="PS50088">
    <property type="entry name" value="ANK_REPEAT"/>
    <property type="match status" value="1"/>
</dbReference>
<dbReference type="GO" id="GO:0032259">
    <property type="term" value="P:methylation"/>
    <property type="evidence" value="ECO:0007669"/>
    <property type="project" value="UniProtKB-KW"/>
</dbReference>
<dbReference type="CDD" id="cd02440">
    <property type="entry name" value="AdoMet_MTases"/>
    <property type="match status" value="1"/>
</dbReference>